<sequence length="426" mass="46557">MSDSELRPSDGVAIHPSDDVALLGARIAKAHNTFLETAATARDIRRMVFESWSRSKRAAVDPDRTAPNVLTDAEFEEYRAAHPMALVRPLIENLLVEDASEAGLLIAISDAGGRLLWVEGNSRARDRALSINFAEGADWSERAVGTNAPGTALALDHCVQIFGAEHFSRSVHEWSCTAAPIHDPNTGRILGAVDITGGPRVAVPEVLALVRATVSAAESELRYRLRDHPMLLGANRPRLTVLGPHPELIRGTERITLSPRHAEILLLLTEHPEGLTAEQLAVLLDEVDLDAVTVRAEMSRLRRVFGGDGLSSRPYRVSRDLRTDVADVRDALARGDIARASTVYSGPVLPRSSAPGVYRVREELRAQMQAALVRKRDPGLLAAWTQTVDGRDDIGAWNAYLATLDRLDPRYSQVKARIAVLDRTFG</sequence>
<dbReference type="InterPro" id="IPR029016">
    <property type="entry name" value="GAF-like_dom_sf"/>
</dbReference>
<proteinExistence type="predicted"/>
<dbReference type="EMBL" id="VCQU01000020">
    <property type="protein sequence ID" value="NMN99550.1"/>
    <property type="molecule type" value="Genomic_DNA"/>
</dbReference>
<dbReference type="Gene3D" id="3.30.450.40">
    <property type="match status" value="1"/>
</dbReference>
<reference evidence="1 2" key="2">
    <citation type="submission" date="2020-06" db="EMBL/GenBank/DDBJ databases">
        <title>Antribacter stalactiti gen. nov., sp. nov., a new member of the family Nacardiaceae isolated from a cave.</title>
        <authorList>
            <person name="Kim I.S."/>
        </authorList>
    </citation>
    <scope>NUCLEOTIDE SEQUENCE [LARGE SCALE GENOMIC DNA]</scope>
    <source>
        <strain evidence="1 2">YC2-7</strain>
    </source>
</reference>
<reference evidence="1 2" key="1">
    <citation type="submission" date="2019-05" db="EMBL/GenBank/DDBJ databases">
        <authorList>
            <person name="Lee S.D."/>
        </authorList>
    </citation>
    <scope>NUCLEOTIDE SEQUENCE [LARGE SCALE GENOMIC DNA]</scope>
    <source>
        <strain evidence="1 2">YC2-7</strain>
    </source>
</reference>
<dbReference type="AlphaFoldDB" id="A0A848KTR2"/>
<keyword evidence="2" id="KW-1185">Reference proteome</keyword>
<comment type="caution">
    <text evidence="1">The sequence shown here is derived from an EMBL/GenBank/DDBJ whole genome shotgun (WGS) entry which is preliminary data.</text>
</comment>
<evidence type="ECO:0000313" key="2">
    <source>
        <dbReference type="Proteomes" id="UP000535543"/>
    </source>
</evidence>
<accession>A0A848KTR2</accession>
<dbReference type="RefSeq" id="WP_169594925.1">
    <property type="nucleotide sequence ID" value="NZ_VCQU01000020.1"/>
</dbReference>
<name>A0A848KTR2_9NOCA</name>
<dbReference type="Proteomes" id="UP000535543">
    <property type="component" value="Unassembled WGS sequence"/>
</dbReference>
<gene>
    <name evidence="1" type="ORF">FGL95_31485</name>
</gene>
<evidence type="ECO:0000313" key="1">
    <source>
        <dbReference type="EMBL" id="NMN99550.1"/>
    </source>
</evidence>
<protein>
    <submittedName>
        <fullName evidence="1">Transcriptional regulator</fullName>
    </submittedName>
</protein>
<organism evidence="1 2">
    <name type="scientific">Antrihabitans stalactiti</name>
    <dbReference type="NCBI Taxonomy" id="2584121"/>
    <lineage>
        <taxon>Bacteria</taxon>
        <taxon>Bacillati</taxon>
        <taxon>Actinomycetota</taxon>
        <taxon>Actinomycetes</taxon>
        <taxon>Mycobacteriales</taxon>
        <taxon>Nocardiaceae</taxon>
        <taxon>Antrihabitans</taxon>
    </lineage>
</organism>